<dbReference type="PROSITE" id="PS51186">
    <property type="entry name" value="GNAT"/>
    <property type="match status" value="1"/>
</dbReference>
<reference evidence="4 5" key="1">
    <citation type="submission" date="2016-08" db="EMBL/GenBank/DDBJ databases">
        <authorList>
            <person name="Seilhamer J.J."/>
        </authorList>
    </citation>
    <scope>NUCLEOTIDE SEQUENCE [LARGE SCALE GENOMIC DNA]</scope>
    <source>
        <strain evidence="4 5">PH27A</strain>
    </source>
</reference>
<dbReference type="InterPro" id="IPR000182">
    <property type="entry name" value="GNAT_dom"/>
</dbReference>
<evidence type="ECO:0000256" key="2">
    <source>
        <dbReference type="ARBA" id="ARBA00023315"/>
    </source>
</evidence>
<feature type="domain" description="N-acetyltransferase" evidence="3">
    <location>
        <begin position="4"/>
        <end position="146"/>
    </location>
</feature>
<keyword evidence="1" id="KW-0808">Transferase</keyword>
<dbReference type="STRING" id="197479.BFW38_15740"/>
<proteinExistence type="predicted"/>
<dbReference type="InterPro" id="IPR050832">
    <property type="entry name" value="Bact_Acetyltransf"/>
</dbReference>
<accession>A0A1E2VCT0</accession>
<dbReference type="GO" id="GO:0016747">
    <property type="term" value="F:acyltransferase activity, transferring groups other than amino-acyl groups"/>
    <property type="evidence" value="ECO:0007669"/>
    <property type="project" value="InterPro"/>
</dbReference>
<dbReference type="RefSeq" id="WP_068999748.1">
    <property type="nucleotide sequence ID" value="NZ_MDTQ01000001.1"/>
</dbReference>
<dbReference type="SUPFAM" id="SSF55729">
    <property type="entry name" value="Acyl-CoA N-acyltransferases (Nat)"/>
    <property type="match status" value="1"/>
</dbReference>
<dbReference type="OrthoDB" id="1821130at2"/>
<evidence type="ECO:0000259" key="3">
    <source>
        <dbReference type="PROSITE" id="PS51186"/>
    </source>
</evidence>
<dbReference type="Gene3D" id="3.40.630.30">
    <property type="match status" value="1"/>
</dbReference>
<sequence length="146" mass="16549">MQAIKIRTMGMQDHAELLFLFEKTPGIRVRDADDYEPMSRYLARNPGMSFVAEYQDQLVGCCMAGHDGRRGYLQHLVVSPSVQGQGVARRLVRACIEALAQEDILKTHLFVLTDHQEGRAFWSHLGWEGRSDFGVYSWIEGDHPGV</sequence>
<comment type="caution">
    <text evidence="4">The sequence shown here is derived from an EMBL/GenBank/DDBJ whole genome shotgun (WGS) entry which is preliminary data.</text>
</comment>
<name>A0A1E2VCT0_9GAMM</name>
<dbReference type="InterPro" id="IPR016181">
    <property type="entry name" value="Acyl_CoA_acyltransferase"/>
</dbReference>
<dbReference type="AlphaFoldDB" id="A0A1E2VCT0"/>
<dbReference type="Pfam" id="PF00583">
    <property type="entry name" value="Acetyltransf_1"/>
    <property type="match status" value="1"/>
</dbReference>
<gene>
    <name evidence="4" type="ORF">BFW38_15740</name>
</gene>
<dbReference type="EMBL" id="MDTQ01000001">
    <property type="protein sequence ID" value="ODC04764.1"/>
    <property type="molecule type" value="Genomic_DNA"/>
</dbReference>
<keyword evidence="2" id="KW-0012">Acyltransferase</keyword>
<dbReference type="CDD" id="cd04301">
    <property type="entry name" value="NAT_SF"/>
    <property type="match status" value="1"/>
</dbReference>
<protein>
    <recommendedName>
        <fullName evidence="3">N-acetyltransferase domain-containing protein</fullName>
    </recommendedName>
</protein>
<organism evidence="4 5">
    <name type="scientific">Terasakiispira papahanaumokuakeensis</name>
    <dbReference type="NCBI Taxonomy" id="197479"/>
    <lineage>
        <taxon>Bacteria</taxon>
        <taxon>Pseudomonadati</taxon>
        <taxon>Pseudomonadota</taxon>
        <taxon>Gammaproteobacteria</taxon>
        <taxon>Oceanospirillales</taxon>
        <taxon>Terasakiispira</taxon>
    </lineage>
</organism>
<evidence type="ECO:0000313" key="4">
    <source>
        <dbReference type="EMBL" id="ODC04764.1"/>
    </source>
</evidence>
<evidence type="ECO:0000256" key="1">
    <source>
        <dbReference type="ARBA" id="ARBA00022679"/>
    </source>
</evidence>
<keyword evidence="5" id="KW-1185">Reference proteome</keyword>
<dbReference type="Proteomes" id="UP000094291">
    <property type="component" value="Unassembled WGS sequence"/>
</dbReference>
<dbReference type="PANTHER" id="PTHR43877">
    <property type="entry name" value="AMINOALKYLPHOSPHONATE N-ACETYLTRANSFERASE-RELATED-RELATED"/>
    <property type="match status" value="1"/>
</dbReference>
<evidence type="ECO:0000313" key="5">
    <source>
        <dbReference type="Proteomes" id="UP000094291"/>
    </source>
</evidence>